<dbReference type="InterPro" id="IPR039425">
    <property type="entry name" value="RNA_pol_sigma-70-like"/>
</dbReference>
<evidence type="ECO:0000256" key="3">
    <source>
        <dbReference type="ARBA" id="ARBA00023082"/>
    </source>
</evidence>
<dbReference type="PANTHER" id="PTHR43133">
    <property type="entry name" value="RNA POLYMERASE ECF-TYPE SIGMA FACTO"/>
    <property type="match status" value="1"/>
</dbReference>
<keyword evidence="3" id="KW-0731">Sigma factor</keyword>
<keyword evidence="4" id="KW-0804">Transcription</keyword>
<evidence type="ECO:0000259" key="5">
    <source>
        <dbReference type="Pfam" id="PF04542"/>
    </source>
</evidence>
<dbReference type="GO" id="GO:0003677">
    <property type="term" value="F:DNA binding"/>
    <property type="evidence" value="ECO:0007669"/>
    <property type="project" value="InterPro"/>
</dbReference>
<dbReference type="Proteomes" id="UP000321304">
    <property type="component" value="Unassembled WGS sequence"/>
</dbReference>
<dbReference type="Pfam" id="PF08281">
    <property type="entry name" value="Sigma70_r4_2"/>
    <property type="match status" value="1"/>
</dbReference>
<reference evidence="7 8" key="1">
    <citation type="submission" date="2019-06" db="EMBL/GenBank/DDBJ databases">
        <title>Genomic Encyclopedia of Type Strains, Phase IV (KMG-V): Genome sequencing to study the core and pangenomes of soil and plant-associated prokaryotes.</title>
        <authorList>
            <person name="Whitman W."/>
        </authorList>
    </citation>
    <scope>NUCLEOTIDE SEQUENCE [LARGE SCALE GENOMIC DNA]</scope>
    <source>
        <strain evidence="7 8">BR 10355</strain>
    </source>
</reference>
<feature type="domain" description="RNA polymerase sigma factor 70 region 4 type 2" evidence="6">
    <location>
        <begin position="110"/>
        <end position="161"/>
    </location>
</feature>
<dbReference type="SUPFAM" id="SSF88946">
    <property type="entry name" value="Sigma2 domain of RNA polymerase sigma factors"/>
    <property type="match status" value="1"/>
</dbReference>
<dbReference type="SUPFAM" id="SSF88659">
    <property type="entry name" value="Sigma3 and sigma4 domains of RNA polymerase sigma factors"/>
    <property type="match status" value="1"/>
</dbReference>
<dbReference type="Gene3D" id="1.10.1740.10">
    <property type="match status" value="1"/>
</dbReference>
<dbReference type="PANTHER" id="PTHR43133:SF63">
    <property type="entry name" value="RNA POLYMERASE SIGMA FACTOR FECI-RELATED"/>
    <property type="match status" value="1"/>
</dbReference>
<dbReference type="NCBIfam" id="TIGR02937">
    <property type="entry name" value="sigma70-ECF"/>
    <property type="match status" value="1"/>
</dbReference>
<sequence length="180" mass="20278">MTGANRARLSSELAENYDCIIGSLTRSLGSPDVAHDALHETFLRLDRIADSDPIRNPVDYILRIALNVAKDRWRARRRRARTSDIAELLDISDETADTIRIVEARSEIAAFKRALAELPVRPREVLHHISLEGRTTQQVAAQLDVSVRTVESDLKRALRHCADRLDYALPQRLGGPRPRA</sequence>
<accession>A0A560MJL4</accession>
<protein>
    <submittedName>
        <fullName evidence="7">RNA polymerase sigma-70 factor (ECF subfamily)</fullName>
    </submittedName>
</protein>
<comment type="caution">
    <text evidence="7">The sequence shown here is derived from an EMBL/GenBank/DDBJ whole genome shotgun (WGS) entry which is preliminary data.</text>
</comment>
<dbReference type="InterPro" id="IPR013324">
    <property type="entry name" value="RNA_pol_sigma_r3/r4-like"/>
</dbReference>
<dbReference type="AlphaFoldDB" id="A0A560MJL4"/>
<proteinExistence type="inferred from homology"/>
<dbReference type="GO" id="GO:0006352">
    <property type="term" value="P:DNA-templated transcription initiation"/>
    <property type="evidence" value="ECO:0007669"/>
    <property type="project" value="InterPro"/>
</dbReference>
<dbReference type="GO" id="GO:0016987">
    <property type="term" value="F:sigma factor activity"/>
    <property type="evidence" value="ECO:0007669"/>
    <property type="project" value="UniProtKB-KW"/>
</dbReference>
<feature type="domain" description="RNA polymerase sigma-70 region 2" evidence="5">
    <location>
        <begin position="19"/>
        <end position="79"/>
    </location>
</feature>
<evidence type="ECO:0000259" key="6">
    <source>
        <dbReference type="Pfam" id="PF08281"/>
    </source>
</evidence>
<comment type="similarity">
    <text evidence="1">Belongs to the sigma-70 factor family. ECF subfamily.</text>
</comment>
<evidence type="ECO:0000256" key="4">
    <source>
        <dbReference type="ARBA" id="ARBA00023163"/>
    </source>
</evidence>
<dbReference type="Gene3D" id="1.10.10.10">
    <property type="entry name" value="Winged helix-like DNA-binding domain superfamily/Winged helix DNA-binding domain"/>
    <property type="match status" value="1"/>
</dbReference>
<dbReference type="InterPro" id="IPR014284">
    <property type="entry name" value="RNA_pol_sigma-70_dom"/>
</dbReference>
<gene>
    <name evidence="7" type="ORF">FBZ93_101848</name>
</gene>
<dbReference type="InterPro" id="IPR036388">
    <property type="entry name" value="WH-like_DNA-bd_sf"/>
</dbReference>
<dbReference type="InterPro" id="IPR013249">
    <property type="entry name" value="RNA_pol_sigma70_r4_t2"/>
</dbReference>
<dbReference type="EMBL" id="VITY01000001">
    <property type="protein sequence ID" value="TWC07555.1"/>
    <property type="molecule type" value="Genomic_DNA"/>
</dbReference>
<dbReference type="InterPro" id="IPR007627">
    <property type="entry name" value="RNA_pol_sigma70_r2"/>
</dbReference>
<organism evidence="7 8">
    <name type="scientific">Bradyrhizobium macuxiense</name>
    <dbReference type="NCBI Taxonomy" id="1755647"/>
    <lineage>
        <taxon>Bacteria</taxon>
        <taxon>Pseudomonadati</taxon>
        <taxon>Pseudomonadota</taxon>
        <taxon>Alphaproteobacteria</taxon>
        <taxon>Hyphomicrobiales</taxon>
        <taxon>Nitrobacteraceae</taxon>
        <taxon>Bradyrhizobium</taxon>
    </lineage>
</organism>
<name>A0A560MJL4_9BRAD</name>
<dbReference type="OrthoDB" id="9794372at2"/>
<evidence type="ECO:0000256" key="1">
    <source>
        <dbReference type="ARBA" id="ARBA00010641"/>
    </source>
</evidence>
<evidence type="ECO:0000256" key="2">
    <source>
        <dbReference type="ARBA" id="ARBA00023015"/>
    </source>
</evidence>
<keyword evidence="2" id="KW-0805">Transcription regulation</keyword>
<dbReference type="Pfam" id="PF04542">
    <property type="entry name" value="Sigma70_r2"/>
    <property type="match status" value="1"/>
</dbReference>
<evidence type="ECO:0000313" key="7">
    <source>
        <dbReference type="EMBL" id="TWC07555.1"/>
    </source>
</evidence>
<keyword evidence="8" id="KW-1185">Reference proteome</keyword>
<evidence type="ECO:0000313" key="8">
    <source>
        <dbReference type="Proteomes" id="UP000321304"/>
    </source>
</evidence>
<dbReference type="InterPro" id="IPR013325">
    <property type="entry name" value="RNA_pol_sigma_r2"/>
</dbReference>